<keyword evidence="1" id="KW-0472">Membrane</keyword>
<feature type="transmembrane region" description="Helical" evidence="1">
    <location>
        <begin position="28"/>
        <end position="48"/>
    </location>
</feature>
<feature type="transmembrane region" description="Helical" evidence="1">
    <location>
        <begin position="162"/>
        <end position="186"/>
    </location>
</feature>
<organism evidence="2 3">
    <name type="scientific">Cryptolaemus montrouzieri</name>
    <dbReference type="NCBI Taxonomy" id="559131"/>
    <lineage>
        <taxon>Eukaryota</taxon>
        <taxon>Metazoa</taxon>
        <taxon>Ecdysozoa</taxon>
        <taxon>Arthropoda</taxon>
        <taxon>Hexapoda</taxon>
        <taxon>Insecta</taxon>
        <taxon>Pterygota</taxon>
        <taxon>Neoptera</taxon>
        <taxon>Endopterygota</taxon>
        <taxon>Coleoptera</taxon>
        <taxon>Polyphaga</taxon>
        <taxon>Cucujiformia</taxon>
        <taxon>Coccinelloidea</taxon>
        <taxon>Coccinellidae</taxon>
        <taxon>Scymninae</taxon>
        <taxon>Scymnini</taxon>
        <taxon>Cryptolaemus</taxon>
    </lineage>
</organism>
<comment type="caution">
    <text evidence="2">The sequence shown here is derived from an EMBL/GenBank/DDBJ whole genome shotgun (WGS) entry which is preliminary data.</text>
</comment>
<feature type="transmembrane region" description="Helical" evidence="1">
    <location>
        <begin position="101"/>
        <end position="124"/>
    </location>
</feature>
<protein>
    <submittedName>
        <fullName evidence="2">Uncharacterized protein</fullName>
    </submittedName>
</protein>
<proteinExistence type="predicted"/>
<dbReference type="EMBL" id="JABFTP020000021">
    <property type="protein sequence ID" value="KAL3269107.1"/>
    <property type="molecule type" value="Genomic_DNA"/>
</dbReference>
<feature type="transmembrane region" description="Helical" evidence="1">
    <location>
        <begin position="60"/>
        <end position="81"/>
    </location>
</feature>
<accession>A0ABD2MSB6</accession>
<gene>
    <name evidence="2" type="ORF">HHI36_008189</name>
</gene>
<sequence length="213" mass="25221">MAANNNVDAEMSIDRDVMKNWEIIKFEILSALCFISILCIFCLIYLIIRYKCVRNKVNGILVNLCIIIFVHLSFNIGYQYICGNDAIYTEKFMIIVNLIYFGSYMIYINTLVMLSTFWISFILFKDLFYRFESIIYIGWIFPYVPSSIPILLFVNNVGLEKFYYYFIVSYLLSLLLVLIVMIYFLLMKLAERIKKNKLDYLLYLSVSSCYSYS</sequence>
<keyword evidence="1" id="KW-1133">Transmembrane helix</keyword>
<evidence type="ECO:0000313" key="3">
    <source>
        <dbReference type="Proteomes" id="UP001516400"/>
    </source>
</evidence>
<keyword evidence="1" id="KW-0812">Transmembrane</keyword>
<feature type="transmembrane region" description="Helical" evidence="1">
    <location>
        <begin position="136"/>
        <end position="156"/>
    </location>
</feature>
<reference evidence="2 3" key="1">
    <citation type="journal article" date="2021" name="BMC Biol.">
        <title>Horizontally acquired antibacterial genes associated with adaptive radiation of ladybird beetles.</title>
        <authorList>
            <person name="Li H.S."/>
            <person name="Tang X.F."/>
            <person name="Huang Y.H."/>
            <person name="Xu Z.Y."/>
            <person name="Chen M.L."/>
            <person name="Du X.Y."/>
            <person name="Qiu B.Y."/>
            <person name="Chen P.T."/>
            <person name="Zhang W."/>
            <person name="Slipinski A."/>
            <person name="Escalona H.E."/>
            <person name="Waterhouse R.M."/>
            <person name="Zwick A."/>
            <person name="Pang H."/>
        </authorList>
    </citation>
    <scope>NUCLEOTIDE SEQUENCE [LARGE SCALE GENOMIC DNA]</scope>
    <source>
        <strain evidence="2">SYSU2018</strain>
    </source>
</reference>
<name>A0ABD2MSB6_9CUCU</name>
<keyword evidence="3" id="KW-1185">Reference proteome</keyword>
<evidence type="ECO:0000256" key="1">
    <source>
        <dbReference type="SAM" id="Phobius"/>
    </source>
</evidence>
<evidence type="ECO:0000313" key="2">
    <source>
        <dbReference type="EMBL" id="KAL3269107.1"/>
    </source>
</evidence>
<dbReference type="Proteomes" id="UP001516400">
    <property type="component" value="Unassembled WGS sequence"/>
</dbReference>
<dbReference type="AlphaFoldDB" id="A0ABD2MSB6"/>